<evidence type="ECO:0000313" key="2">
    <source>
        <dbReference type="EMBL" id="SFZ98312.1"/>
    </source>
</evidence>
<feature type="transmembrane region" description="Helical" evidence="1">
    <location>
        <begin position="9"/>
        <end position="28"/>
    </location>
</feature>
<proteinExistence type="predicted"/>
<name>A0A1W1EE54_9ZZZZ</name>
<evidence type="ECO:0008006" key="3">
    <source>
        <dbReference type="Google" id="ProtNLM"/>
    </source>
</evidence>
<accession>A0A1W1EE54</accession>
<sequence length="912" mass="102631">MFVKFIKRAVFFLIALELLYVLIFNAALNMDLTQRLINKVKPEKFQITWNNAWTPYPFKVHIEDASVWGASSSQKWKVNVGEATAYLSLLPLLKHKVKVYDIDAQNVDYFQRPVKLDDEKIKLASYFAPLQSSETVSKKAKSTEHKKTKVKKEKKPWKITLENISAKGEHSFWINQAKGDFSGDVQVDKLRIETNSGPFSVENGKLNITMDALHIAEKKDVLTQSKIKGSVAIAPIVFSKNKGLKILSFLSLDTKIKSQMGSLDILNIYMHRLDDSSISGKGILNGHIVLDKGILLPNTDLKIDADTLLLNVKEYSVKGEGEILLKIVSEAPKTVQASINFDTLNAYMQENEKQSELFSGNKLTVKAKGSSQLYPIPEKVDILTSVSMEIPSVNVKNISVFQHFVPNKWAFELEKGSGELHLKAALDKKQAYIDMQLLAKEAKLRFSKDSFQSDLDLVVKLDAKLQKHQTGQILKTDMSGSYIALNNTVLAKEKKTSKKWDTHLNIDESTFSLNLPKEIKNINAESFNIKKILSSSDASLKVSGLISQFDWLNLLLKNSLNLHLEGRGEIKADLKLDNGLFRKGSTIAIVPKDLHLGLLDYLFTGDGHFLFSVVEGGDKPSLHFNIALNDAKMKRYNEKQAMIEHVHAQLEGEVKELDLKKEQKDIELHLKIPSAKIKNIAIYNSYIPKNSPFKLTKGSAAMHADIVLSSNNAKGYVKLKTDALTMQTDDQKIAARLTMDMKINSGVPKNMAFDIAGSNIVIDQAKVLGATTSYKQQDWYAKVNLKKANVVWRKPVKLQSETTLSIKDSRPIVAMMDNQKEKHNWLSKLITIQDIKGTAKVNMANNIISFPYAFVKSDKIDIGAKGVISEALREGMFYLRYKKLKLLLKTRNGKKNIDIFHVKKTFDNYMIP</sequence>
<protein>
    <recommendedName>
        <fullName evidence="3">DUF3971 domain-containing protein</fullName>
    </recommendedName>
</protein>
<gene>
    <name evidence="2" type="ORF">MNB_SV-5-1825</name>
</gene>
<keyword evidence="1" id="KW-0812">Transmembrane</keyword>
<reference evidence="2" key="1">
    <citation type="submission" date="2016-10" db="EMBL/GenBank/DDBJ databases">
        <authorList>
            <person name="de Groot N.N."/>
        </authorList>
    </citation>
    <scope>NUCLEOTIDE SEQUENCE</scope>
</reference>
<dbReference type="EMBL" id="FPKX01000044">
    <property type="protein sequence ID" value="SFZ98312.1"/>
    <property type="molecule type" value="Genomic_DNA"/>
</dbReference>
<dbReference type="AlphaFoldDB" id="A0A1W1EE54"/>
<keyword evidence="1" id="KW-1133">Transmembrane helix</keyword>
<evidence type="ECO:0000256" key="1">
    <source>
        <dbReference type="SAM" id="Phobius"/>
    </source>
</evidence>
<organism evidence="2">
    <name type="scientific">hydrothermal vent metagenome</name>
    <dbReference type="NCBI Taxonomy" id="652676"/>
    <lineage>
        <taxon>unclassified sequences</taxon>
        <taxon>metagenomes</taxon>
        <taxon>ecological metagenomes</taxon>
    </lineage>
</organism>
<keyword evidence="1" id="KW-0472">Membrane</keyword>